<dbReference type="Pfam" id="PF05960">
    <property type="entry name" value="DUF885"/>
    <property type="match status" value="1"/>
</dbReference>
<dbReference type="InterPro" id="IPR006311">
    <property type="entry name" value="TAT_signal"/>
</dbReference>
<organism evidence="2 3">
    <name type="scientific">Caulobacter henricii</name>
    <dbReference type="NCBI Taxonomy" id="69395"/>
    <lineage>
        <taxon>Bacteria</taxon>
        <taxon>Pseudomonadati</taxon>
        <taxon>Pseudomonadota</taxon>
        <taxon>Alphaproteobacteria</taxon>
        <taxon>Caulobacterales</taxon>
        <taxon>Caulobacteraceae</taxon>
        <taxon>Caulobacter</taxon>
    </lineage>
</organism>
<feature type="chain" id="PRO_5006052588" description="Tat pathway signal protein" evidence="1">
    <location>
        <begin position="26"/>
        <end position="521"/>
    </location>
</feature>
<dbReference type="AlphaFoldDB" id="A0A0P0P030"/>
<dbReference type="PANTHER" id="PTHR33361:SF2">
    <property type="entry name" value="DUF885 DOMAIN-CONTAINING PROTEIN"/>
    <property type="match status" value="1"/>
</dbReference>
<dbReference type="STRING" id="69395.AQ619_10835"/>
<protein>
    <recommendedName>
        <fullName evidence="4">Tat pathway signal protein</fullName>
    </recommendedName>
</protein>
<name>A0A0P0P030_9CAUL</name>
<evidence type="ECO:0000313" key="2">
    <source>
        <dbReference type="EMBL" id="ALL13790.1"/>
    </source>
</evidence>
<sequence length="521" mass="55205">MISRREVMGGAVASTALLAAGGVQAAGDDAALKALLDRLAKGGRADQKLATLSAFSPTPLSPAARLDYDAVLSAFTTEDDIVRRFPFGAGATSPYVVTTRSGTWLKAADAAKSGDTAADAVKRLDAETARIAEDAAKGVVLPAFVIDKVAAGLAETATAVASAPELAAALGRQRSVLIALRPQAGKEIGVGRFKDGETYYALLLKAAMGADITPSQAWARASAAARALTARADRLLKAQGLSRGTVGARLATLSRDERWLYSDDDAGRDRLTADMNAWLTRAVSRLPASFATVAPGSLTVRMSRMSPADEAARRQGYREAPAFDGTRSGAYFADLSTIRTRPGWTLPSVVHHESVAGHMVQMPLEERSGAHPLRSRMAFPGFSEGWAIYAEQLADEEGAFAGDPLAELGYIQWMLFRVGRLLADLGVHHKGWSVEKATVFLNDLQGPPPVFSPVSQGLERIAIGPAASAGQGLAWLELVRLREESRKRLGAAFDLRRFHDAVLVPGPLPLSMMRARVLGAA</sequence>
<dbReference type="KEGG" id="chq:AQ619_10835"/>
<dbReference type="EMBL" id="CP013002">
    <property type="protein sequence ID" value="ALL13790.1"/>
    <property type="molecule type" value="Genomic_DNA"/>
</dbReference>
<keyword evidence="1" id="KW-0732">Signal</keyword>
<feature type="signal peptide" evidence="1">
    <location>
        <begin position="1"/>
        <end position="25"/>
    </location>
</feature>
<keyword evidence="3" id="KW-1185">Reference proteome</keyword>
<accession>A0A0P0P030</accession>
<dbReference type="RefSeq" id="WP_062147156.1">
    <property type="nucleotide sequence ID" value="NZ_CP013002.1"/>
</dbReference>
<dbReference type="PROSITE" id="PS51318">
    <property type="entry name" value="TAT"/>
    <property type="match status" value="1"/>
</dbReference>
<evidence type="ECO:0000313" key="3">
    <source>
        <dbReference type="Proteomes" id="UP000056905"/>
    </source>
</evidence>
<reference evidence="2 3" key="1">
    <citation type="submission" date="2015-10" db="EMBL/GenBank/DDBJ databases">
        <title>Conservation of the essential genome among Caulobacter and Brevundimonas species.</title>
        <authorList>
            <person name="Scott D."/>
            <person name="Ely B."/>
        </authorList>
    </citation>
    <scope>NUCLEOTIDE SEQUENCE [LARGE SCALE GENOMIC DNA]</scope>
    <source>
        <strain evidence="2 3">CB4</strain>
    </source>
</reference>
<evidence type="ECO:0008006" key="4">
    <source>
        <dbReference type="Google" id="ProtNLM"/>
    </source>
</evidence>
<proteinExistence type="predicted"/>
<dbReference type="Proteomes" id="UP000056905">
    <property type="component" value="Chromosome"/>
</dbReference>
<gene>
    <name evidence="2" type="ORF">AQ619_10835</name>
</gene>
<evidence type="ECO:0000256" key="1">
    <source>
        <dbReference type="SAM" id="SignalP"/>
    </source>
</evidence>
<dbReference type="PANTHER" id="PTHR33361">
    <property type="entry name" value="GLR0591 PROTEIN"/>
    <property type="match status" value="1"/>
</dbReference>
<dbReference type="InterPro" id="IPR010281">
    <property type="entry name" value="DUF885"/>
</dbReference>